<dbReference type="Pfam" id="PF00058">
    <property type="entry name" value="Ldl_recept_b"/>
    <property type="match status" value="3"/>
</dbReference>
<evidence type="ECO:0000256" key="3">
    <source>
        <dbReference type="ARBA" id="ARBA00022530"/>
    </source>
</evidence>
<dbReference type="InterPro" id="IPR009030">
    <property type="entry name" value="Growth_fac_rcpt_cys_sf"/>
</dbReference>
<dbReference type="Gene3D" id="2.40.155.10">
    <property type="entry name" value="Green fluorescent protein"/>
    <property type="match status" value="1"/>
</dbReference>
<dbReference type="CDD" id="cd00054">
    <property type="entry name" value="EGF_CA"/>
    <property type="match status" value="2"/>
</dbReference>
<keyword evidence="3" id="KW-0272">Extracellular matrix</keyword>
<dbReference type="GO" id="GO:0060070">
    <property type="term" value="P:canonical Wnt signaling pathway"/>
    <property type="evidence" value="ECO:0007669"/>
    <property type="project" value="TreeGrafter"/>
</dbReference>
<dbReference type="InterPro" id="IPR018097">
    <property type="entry name" value="EGF_Ca-bd_CS"/>
</dbReference>
<feature type="domain" description="EGF-like" evidence="15">
    <location>
        <begin position="835"/>
        <end position="874"/>
    </location>
</feature>
<dbReference type="SMART" id="SM00181">
    <property type="entry name" value="EGF"/>
    <property type="match status" value="13"/>
</dbReference>
<dbReference type="PANTHER" id="PTHR46513:SF13">
    <property type="entry name" value="EGF-LIKE DOMAIN-CONTAINING PROTEIN"/>
    <property type="match status" value="1"/>
</dbReference>
<comment type="subcellular location">
    <subcellularLocation>
        <location evidence="1">Secreted</location>
        <location evidence="1">Extracellular space</location>
        <location evidence="1">Extracellular matrix</location>
        <location evidence="1">Basement membrane</location>
    </subcellularLocation>
</comment>
<reference evidence="18 19" key="1">
    <citation type="journal article" date="2022" name="Nat. Ecol. Evol.">
        <title>A masculinizing supergene underlies an exaggerated male reproductive morph in a spider.</title>
        <authorList>
            <person name="Hendrickx F."/>
            <person name="De Corte Z."/>
            <person name="Sonet G."/>
            <person name="Van Belleghem S.M."/>
            <person name="Kostlbacher S."/>
            <person name="Vangestel C."/>
        </authorList>
    </citation>
    <scope>NUCLEOTIDE SEQUENCE [LARGE SCALE GENOMIC DNA]</scope>
    <source>
        <strain evidence="18">W744_W776</strain>
    </source>
</reference>
<evidence type="ECO:0000256" key="12">
    <source>
        <dbReference type="PROSITE-ProRule" id="PRU00076"/>
    </source>
</evidence>
<dbReference type="SUPFAM" id="SSF57184">
    <property type="entry name" value="Growth factor receptor domain"/>
    <property type="match status" value="3"/>
</dbReference>
<dbReference type="SMART" id="SM00539">
    <property type="entry name" value="NIDO"/>
    <property type="match status" value="1"/>
</dbReference>
<dbReference type="GO" id="GO:0005604">
    <property type="term" value="C:basement membrane"/>
    <property type="evidence" value="ECO:0007669"/>
    <property type="project" value="UniProtKB-SubCell"/>
</dbReference>
<evidence type="ECO:0000256" key="2">
    <source>
        <dbReference type="ARBA" id="ARBA00022525"/>
    </source>
</evidence>
<evidence type="ECO:0000256" key="11">
    <source>
        <dbReference type="ARBA" id="ARBA00023180"/>
    </source>
</evidence>
<dbReference type="InterPro" id="IPR001881">
    <property type="entry name" value="EGF-like_Ca-bd_dom"/>
</dbReference>
<evidence type="ECO:0000259" key="17">
    <source>
        <dbReference type="PROSITE" id="PS51220"/>
    </source>
</evidence>
<feature type="domain" description="NIDO" evidence="17">
    <location>
        <begin position="94"/>
        <end position="244"/>
    </location>
</feature>
<dbReference type="GO" id="GO:0005509">
    <property type="term" value="F:calcium ion binding"/>
    <property type="evidence" value="ECO:0007669"/>
    <property type="project" value="InterPro"/>
</dbReference>
<feature type="disulfide bond" evidence="12">
    <location>
        <begin position="977"/>
        <end position="994"/>
    </location>
</feature>
<evidence type="ECO:0000313" key="19">
    <source>
        <dbReference type="Proteomes" id="UP000827092"/>
    </source>
</evidence>
<dbReference type="InterPro" id="IPR003886">
    <property type="entry name" value="NIDO_dom"/>
</dbReference>
<evidence type="ECO:0000256" key="1">
    <source>
        <dbReference type="ARBA" id="ARBA00004302"/>
    </source>
</evidence>
<feature type="chain" id="PRO_5044000659" description="Nidogen" evidence="14">
    <location>
        <begin position="21"/>
        <end position="1322"/>
    </location>
</feature>
<dbReference type="InterPro" id="IPR050778">
    <property type="entry name" value="Cueball_EGF_LRP_Nidogen"/>
</dbReference>
<feature type="domain" description="EGF-like" evidence="15">
    <location>
        <begin position="661"/>
        <end position="702"/>
    </location>
</feature>
<keyword evidence="2" id="KW-0964">Secreted</keyword>
<feature type="domain" description="EGF-like" evidence="15">
    <location>
        <begin position="966"/>
        <end position="1008"/>
    </location>
</feature>
<dbReference type="PANTHER" id="PTHR46513">
    <property type="entry name" value="VITELLOGENIN RECEPTOR-LIKE PROTEIN-RELATED-RELATED"/>
    <property type="match status" value="1"/>
</dbReference>
<feature type="disulfide bond" evidence="12">
    <location>
        <begin position="281"/>
        <end position="298"/>
    </location>
</feature>
<keyword evidence="19" id="KW-1185">Reference proteome</keyword>
<dbReference type="InterPro" id="IPR000033">
    <property type="entry name" value="LDLR_classB_rpt"/>
</dbReference>
<protein>
    <recommendedName>
        <fullName evidence="20">Nidogen</fullName>
    </recommendedName>
</protein>
<feature type="repeat" description="LDL-receptor class B" evidence="13">
    <location>
        <begin position="1191"/>
        <end position="1232"/>
    </location>
</feature>
<dbReference type="PROSITE" id="PS51120">
    <property type="entry name" value="LDLRB"/>
    <property type="match status" value="4"/>
</dbReference>
<dbReference type="PROSITE" id="PS01187">
    <property type="entry name" value="EGF_CA"/>
    <property type="match status" value="1"/>
</dbReference>
<dbReference type="SMART" id="SM00135">
    <property type="entry name" value="LY"/>
    <property type="match status" value="5"/>
</dbReference>
<gene>
    <name evidence="18" type="ORF">JTE90_002976</name>
</gene>
<dbReference type="InterPro" id="IPR000742">
    <property type="entry name" value="EGF"/>
</dbReference>
<keyword evidence="6" id="KW-0677">Repeat</keyword>
<dbReference type="EMBL" id="JAFNEN010000080">
    <property type="protein sequence ID" value="KAG8195713.1"/>
    <property type="molecule type" value="Genomic_DNA"/>
</dbReference>
<feature type="repeat" description="LDL-receptor class B" evidence="13">
    <location>
        <begin position="1060"/>
        <end position="1102"/>
    </location>
</feature>
<evidence type="ECO:0000313" key="18">
    <source>
        <dbReference type="EMBL" id="KAG8195713.1"/>
    </source>
</evidence>
<evidence type="ECO:0000256" key="9">
    <source>
        <dbReference type="ARBA" id="ARBA00022889"/>
    </source>
</evidence>
<evidence type="ECO:0008006" key="20">
    <source>
        <dbReference type="Google" id="ProtNLM"/>
    </source>
</evidence>
<dbReference type="InterPro" id="IPR000152">
    <property type="entry name" value="EGF-type_Asp/Asn_hydroxyl_site"/>
</dbReference>
<dbReference type="GO" id="GO:0017147">
    <property type="term" value="F:Wnt-protein binding"/>
    <property type="evidence" value="ECO:0007669"/>
    <property type="project" value="TreeGrafter"/>
</dbReference>
<feature type="repeat" description="LDL-receptor class B" evidence="13">
    <location>
        <begin position="1103"/>
        <end position="1145"/>
    </location>
</feature>
<dbReference type="Pfam" id="PF12947">
    <property type="entry name" value="EGF_3"/>
    <property type="match status" value="2"/>
</dbReference>
<dbReference type="SUPFAM" id="SSF63825">
    <property type="entry name" value="YWTD domain"/>
    <property type="match status" value="1"/>
</dbReference>
<dbReference type="GO" id="GO:0007160">
    <property type="term" value="P:cell-matrix adhesion"/>
    <property type="evidence" value="ECO:0007669"/>
    <property type="project" value="InterPro"/>
</dbReference>
<dbReference type="InterPro" id="IPR009017">
    <property type="entry name" value="GFP"/>
</dbReference>
<dbReference type="PROSITE" id="PS50026">
    <property type="entry name" value="EGF_3"/>
    <property type="match status" value="12"/>
</dbReference>
<dbReference type="Pfam" id="PF06119">
    <property type="entry name" value="NIDO"/>
    <property type="match status" value="1"/>
</dbReference>
<evidence type="ECO:0000256" key="13">
    <source>
        <dbReference type="PROSITE-ProRule" id="PRU00461"/>
    </source>
</evidence>
<dbReference type="FunFam" id="2.10.25.10:FF:000038">
    <property type="entry name" value="Fibrillin 2"/>
    <property type="match status" value="1"/>
</dbReference>
<feature type="domain" description="EGF-like" evidence="15">
    <location>
        <begin position="881"/>
        <end position="922"/>
    </location>
</feature>
<feature type="repeat" description="LDL-receptor class B" evidence="13">
    <location>
        <begin position="1146"/>
        <end position="1190"/>
    </location>
</feature>
<name>A0AAV6VI00_9ARAC</name>
<evidence type="ECO:0000256" key="14">
    <source>
        <dbReference type="SAM" id="SignalP"/>
    </source>
</evidence>
<feature type="disulfide bond" evidence="12">
    <location>
        <begin position="934"/>
        <end position="951"/>
    </location>
</feature>
<evidence type="ECO:0000256" key="6">
    <source>
        <dbReference type="ARBA" id="ARBA00022737"/>
    </source>
</evidence>
<dbReference type="PROSITE" id="PS51220">
    <property type="entry name" value="NIDO"/>
    <property type="match status" value="1"/>
</dbReference>
<feature type="disulfide bond" evidence="12">
    <location>
        <begin position="758"/>
        <end position="775"/>
    </location>
</feature>
<keyword evidence="5 14" id="KW-0732">Signal</keyword>
<evidence type="ECO:0000256" key="5">
    <source>
        <dbReference type="ARBA" id="ARBA00022729"/>
    </source>
</evidence>
<feature type="signal peptide" evidence="14">
    <location>
        <begin position="1"/>
        <end position="20"/>
    </location>
</feature>
<feature type="domain" description="EGF-like" evidence="15">
    <location>
        <begin position="270"/>
        <end position="312"/>
    </location>
</feature>
<proteinExistence type="predicted"/>
<dbReference type="CDD" id="cd00255">
    <property type="entry name" value="nidG2"/>
    <property type="match status" value="1"/>
</dbReference>
<feature type="domain" description="EGF-like" evidence="15">
    <location>
        <begin position="578"/>
        <end position="618"/>
    </location>
</feature>
<feature type="domain" description="EGF-like" evidence="15">
    <location>
        <begin position="619"/>
        <end position="657"/>
    </location>
</feature>
<feature type="domain" description="EGF-like" evidence="15">
    <location>
        <begin position="748"/>
        <end position="789"/>
    </location>
</feature>
<keyword evidence="10 12" id="KW-1015">Disulfide bond</keyword>
<sequence>MAAIATIAVILCCFLGLSNALPKSELFPFGREDEHLASDDDVSSPEVPLIVPIIFYGNEYRSIYVNDNGLLSFLTEVPAFFNAQFPLTYPIIAPLYSDVDTRGVGRIYYRETQAGELLERAKRDIQGHFSSASSFHPRSLFIATWDEASYYERATDKVNTFQVVIASDGADSYAYFLYPTGGVQWIQSRGKNPNLPDARAQAGFMSGEGRLYTLRGSGTEQARNFDRMSNAKKAGIWLFHIGRPAGTEANVLPPDMDSAEGTDDRTDGQSISTCADTLLPCPPHSTCVNKPDRNGFCCVCKDNYFGNGRNCVEKNAPQRMNGKVSGTINDVPLQEVDLHAYIVTEDGRTYTAVSRVPGEIGSDLQVLTSLGGIVGWLFAVSRSGAPNGFTITGGEFNRSVEVDFPQSGHHVLIEETFLGPDVFNYMRVQVRVRGSVPTVPQGAKIEVPDYEEEYTRVSPGQIRSHSTRTYSLEGGNSLEVPFTLDQTISYHECEPTMTATRLKVARNFIVYDAQEQIVRYAMTNKISPLAVEDPCREGRQQCGPNSNCVVEGDSFRCACEHGYQSIYEEEGGAASCIDVNECAIGRANCHVYADCLNLPGSFTCRCQSGYSGDGVTCERRQSCSDINCDPNADCTEDQRGPQCRCRPGYVGDGQTCEQGTDGDDCRAVNYCDQRANCEYDDTTRKYVCQCRRGYTGDGIVCIEDSCDVSDNCSPDGSCLYDTEGEQYYCACRPGFSGDGYVCQPEDSLTPQCDVRNDCHQYAQCLFDPQAQRYQCRCNAGFRGDGRTCTQVGEVSCDQANICSPYARCVRDDRAGRYVCQCNEGFHGDGTTCTAPVDDCSGPDDCDSNAECTYNSDVQRYSCKCLPGFIGTGARGNCVPDPDATCNVRNTCHERASCVYEAAYQSYRCQCDTGYNGDGHRCEKAAVTCNVLNNCHVKAECLYDNVYREYKCRCLQGYEGDGHQCRPLRSCREDPYICDRNAECFPNEANGEFQCRCKDGYIGDGATCAVAPHYTGGYLVFAHGMSLLRVPTTPTKSNPGQLLLMEPNQTPVGLATDCQSGYIYWADASLKVIRRANYNGSDMAMVIENDMLSPEGIAVDWLGRNIYWTDSGKDTIEVASLTKKFRKTLITEDLSNPRGIAVHPGLGKMYWTDWSRDAPKIEVANMDGSGRSTLVQDNLGLPNMVVIDFNKNNLCWTDSGLKRIECISLNGQSRRVVYTPAAYPFGIAIHESYIYWTDWEIKFLHRVDVNGGEAEPLEVPQGGSGKMYGLVSLPSYCPSAYSPCAVDNGGCRYLCLPDGRGGRSCVCPDASEDSSEATDCIDT</sequence>
<evidence type="ECO:0000259" key="15">
    <source>
        <dbReference type="PROSITE" id="PS50026"/>
    </source>
</evidence>
<evidence type="ECO:0000256" key="7">
    <source>
        <dbReference type="ARBA" id="ARBA00022837"/>
    </source>
</evidence>
<feature type="disulfide bond" evidence="12">
    <location>
        <begin position="845"/>
        <end position="862"/>
    </location>
</feature>
<feature type="domain" description="EGF-like" evidence="15">
    <location>
        <begin position="792"/>
        <end position="833"/>
    </location>
</feature>
<dbReference type="GO" id="GO:0042813">
    <property type="term" value="F:Wnt receptor activity"/>
    <property type="evidence" value="ECO:0007669"/>
    <property type="project" value="TreeGrafter"/>
</dbReference>
<dbReference type="InterPro" id="IPR011042">
    <property type="entry name" value="6-blade_b-propeller_TolB-like"/>
</dbReference>
<evidence type="ECO:0000256" key="8">
    <source>
        <dbReference type="ARBA" id="ARBA00022869"/>
    </source>
</evidence>
<comment type="caution">
    <text evidence="18">The sequence shown here is derived from an EMBL/GenBank/DDBJ whole genome shotgun (WGS) entry which is preliminary data.</text>
</comment>
<dbReference type="InterPro" id="IPR006605">
    <property type="entry name" value="G2_nidogen/fibulin_G2F"/>
</dbReference>
<feature type="domain" description="EGF-like" evidence="15">
    <location>
        <begin position="924"/>
        <end position="965"/>
    </location>
</feature>
<evidence type="ECO:0000256" key="4">
    <source>
        <dbReference type="ARBA" id="ARBA00022536"/>
    </source>
</evidence>
<organism evidence="18 19">
    <name type="scientific">Oedothorax gibbosus</name>
    <dbReference type="NCBI Taxonomy" id="931172"/>
    <lineage>
        <taxon>Eukaryota</taxon>
        <taxon>Metazoa</taxon>
        <taxon>Ecdysozoa</taxon>
        <taxon>Arthropoda</taxon>
        <taxon>Chelicerata</taxon>
        <taxon>Arachnida</taxon>
        <taxon>Araneae</taxon>
        <taxon>Araneomorphae</taxon>
        <taxon>Entelegynae</taxon>
        <taxon>Araneoidea</taxon>
        <taxon>Linyphiidae</taxon>
        <taxon>Erigoninae</taxon>
        <taxon>Oedothorax</taxon>
    </lineage>
</organism>
<dbReference type="Gene3D" id="2.120.10.30">
    <property type="entry name" value="TolB, C-terminal domain"/>
    <property type="match status" value="1"/>
</dbReference>
<keyword evidence="9" id="KW-0130">Cell adhesion</keyword>
<feature type="domain" description="EGF-like" evidence="15">
    <location>
        <begin position="531"/>
        <end position="569"/>
    </location>
</feature>
<dbReference type="Pfam" id="PF07474">
    <property type="entry name" value="G2F"/>
    <property type="match status" value="1"/>
</dbReference>
<dbReference type="FunFam" id="2.120.10.30:FF:000241">
    <property type="entry name" value="Low-density lipoprotein receptor-related protein 6"/>
    <property type="match status" value="1"/>
</dbReference>
<dbReference type="PROSITE" id="PS50993">
    <property type="entry name" value="NIDOGEN_G2"/>
    <property type="match status" value="1"/>
</dbReference>
<accession>A0AAV6VI00</accession>
<dbReference type="Gene3D" id="2.10.25.10">
    <property type="entry name" value="Laminin"/>
    <property type="match status" value="12"/>
</dbReference>
<feature type="disulfide bond" evidence="12">
    <location>
        <begin position="891"/>
        <end position="908"/>
    </location>
</feature>
<feature type="domain" description="Nidogen G2 beta-barrel" evidence="16">
    <location>
        <begin position="316"/>
        <end position="536"/>
    </location>
</feature>
<feature type="disulfide bond" evidence="12">
    <location>
        <begin position="712"/>
        <end position="729"/>
    </location>
</feature>
<feature type="disulfide bond" evidence="12">
    <location>
        <begin position="671"/>
        <end position="688"/>
    </location>
</feature>
<dbReference type="Proteomes" id="UP000827092">
    <property type="component" value="Unassembled WGS sequence"/>
</dbReference>
<evidence type="ECO:0000256" key="10">
    <source>
        <dbReference type="ARBA" id="ARBA00023157"/>
    </source>
</evidence>
<comment type="caution">
    <text evidence="12">Lacks conserved residue(s) required for the propagation of feature annotation.</text>
</comment>
<dbReference type="SMART" id="SM00179">
    <property type="entry name" value="EGF_CA"/>
    <property type="match status" value="7"/>
</dbReference>
<feature type="domain" description="EGF-like" evidence="15">
    <location>
        <begin position="703"/>
        <end position="743"/>
    </location>
</feature>
<dbReference type="GO" id="GO:0005886">
    <property type="term" value="C:plasma membrane"/>
    <property type="evidence" value="ECO:0007669"/>
    <property type="project" value="TreeGrafter"/>
</dbReference>
<dbReference type="PROSITE" id="PS00010">
    <property type="entry name" value="ASX_HYDROXYL"/>
    <property type="match status" value="1"/>
</dbReference>
<feature type="disulfide bond" evidence="12">
    <location>
        <begin position="802"/>
        <end position="819"/>
    </location>
</feature>
<dbReference type="SUPFAM" id="SSF54511">
    <property type="entry name" value="GFP-like"/>
    <property type="match status" value="1"/>
</dbReference>
<keyword evidence="11" id="KW-0325">Glycoprotein</keyword>
<dbReference type="SMART" id="SM00682">
    <property type="entry name" value="G2F"/>
    <property type="match status" value="1"/>
</dbReference>
<keyword evidence="7" id="KW-0106">Calcium</keyword>
<keyword evidence="4 12" id="KW-0245">EGF-like domain</keyword>
<dbReference type="PROSITE" id="PS01186">
    <property type="entry name" value="EGF_2"/>
    <property type="match status" value="9"/>
</dbReference>
<evidence type="ECO:0000259" key="16">
    <source>
        <dbReference type="PROSITE" id="PS50993"/>
    </source>
</evidence>
<keyword evidence="8" id="KW-0084">Basement membrane</keyword>
<dbReference type="InterPro" id="IPR024731">
    <property type="entry name" value="NELL2-like_EGF"/>
</dbReference>